<keyword evidence="1" id="KW-1133">Transmembrane helix</keyword>
<feature type="transmembrane region" description="Helical" evidence="1">
    <location>
        <begin position="218"/>
        <end position="236"/>
    </location>
</feature>
<dbReference type="InterPro" id="IPR002656">
    <property type="entry name" value="Acyl_transf_3_dom"/>
</dbReference>
<sequence>MMLFHPPFAFPDRIDPSIIFIPLSQQIHFESNIAHYCKICVPVFLFLSGYSFTLSQRKGPKDLSKKARPGWSRWCLYLAASFFNHDGRYTLSLQSLLLNLTGLDTSWNLEWWFLFLYVAYLFSYPLILKVPPLPLQTISLVATFMGTRLYWHNFKAWYIKDVIAFLIWILPLTSGLMLGRHGMQIHTWLERHGITHRLLTPLCVAGVFVIGYSLTKYFFVSLCLIVPLLAHCLIQLHNVVPQALRKIAYSLGERYGFMWLTHSLLL</sequence>
<dbReference type="RefSeq" id="WP_143088828.1">
    <property type="nucleotide sequence ID" value="NZ_FOVC01000009.1"/>
</dbReference>
<dbReference type="EMBL" id="FOVC01000009">
    <property type="protein sequence ID" value="SFN51723.1"/>
    <property type="molecule type" value="Genomic_DNA"/>
</dbReference>
<feature type="transmembrane region" description="Helical" evidence="1">
    <location>
        <begin position="157"/>
        <end position="178"/>
    </location>
</feature>
<dbReference type="Proteomes" id="UP000242222">
    <property type="component" value="Unassembled WGS sequence"/>
</dbReference>
<feature type="transmembrane region" description="Helical" evidence="1">
    <location>
        <begin position="111"/>
        <end position="128"/>
    </location>
</feature>
<dbReference type="GO" id="GO:0016747">
    <property type="term" value="F:acyltransferase activity, transferring groups other than amino-acyl groups"/>
    <property type="evidence" value="ECO:0007669"/>
    <property type="project" value="InterPro"/>
</dbReference>
<accession>A0A1I4ZNV2</accession>
<name>A0A1I4ZNV2_9GAMM</name>
<evidence type="ECO:0000256" key="1">
    <source>
        <dbReference type="SAM" id="Phobius"/>
    </source>
</evidence>
<protein>
    <recommendedName>
        <fullName evidence="2">Acyltransferase 3 domain-containing protein</fullName>
    </recommendedName>
</protein>
<reference evidence="4" key="1">
    <citation type="submission" date="2016-10" db="EMBL/GenBank/DDBJ databases">
        <authorList>
            <person name="Varghese N."/>
            <person name="Submissions S."/>
        </authorList>
    </citation>
    <scope>NUCLEOTIDE SEQUENCE [LARGE SCALE GENOMIC DNA]</scope>
    <source>
        <strain evidence="4">N6PO6</strain>
    </source>
</reference>
<dbReference type="AlphaFoldDB" id="A0A1I4ZNV2"/>
<keyword evidence="1" id="KW-0812">Transmembrane</keyword>
<feature type="transmembrane region" description="Helical" evidence="1">
    <location>
        <begin position="194"/>
        <end position="212"/>
    </location>
</feature>
<keyword evidence="4" id="KW-1185">Reference proteome</keyword>
<evidence type="ECO:0000313" key="3">
    <source>
        <dbReference type="EMBL" id="SFN51723.1"/>
    </source>
</evidence>
<evidence type="ECO:0000313" key="4">
    <source>
        <dbReference type="Proteomes" id="UP000242222"/>
    </source>
</evidence>
<evidence type="ECO:0000259" key="2">
    <source>
        <dbReference type="Pfam" id="PF01757"/>
    </source>
</evidence>
<keyword evidence="1" id="KW-0472">Membrane</keyword>
<feature type="domain" description="Acyltransferase 3" evidence="2">
    <location>
        <begin position="37"/>
        <end position="235"/>
    </location>
</feature>
<dbReference type="STRING" id="1367852.SAMN05216516_10968"/>
<gene>
    <name evidence="3" type="ORF">SAMN05216516_10968</name>
</gene>
<proteinExistence type="predicted"/>
<organism evidence="3 4">
    <name type="scientific">Izhakiella capsodis</name>
    <dbReference type="NCBI Taxonomy" id="1367852"/>
    <lineage>
        <taxon>Bacteria</taxon>
        <taxon>Pseudomonadati</taxon>
        <taxon>Pseudomonadota</taxon>
        <taxon>Gammaproteobacteria</taxon>
        <taxon>Enterobacterales</taxon>
        <taxon>Erwiniaceae</taxon>
        <taxon>Izhakiella</taxon>
    </lineage>
</organism>
<dbReference type="OrthoDB" id="9807022at2"/>
<dbReference type="Pfam" id="PF01757">
    <property type="entry name" value="Acyl_transf_3"/>
    <property type="match status" value="1"/>
</dbReference>